<evidence type="ECO:0000313" key="3">
    <source>
        <dbReference type="Proteomes" id="UP000669060"/>
    </source>
</evidence>
<feature type="region of interest" description="Disordered" evidence="1">
    <location>
        <begin position="24"/>
        <end position="67"/>
    </location>
</feature>
<dbReference type="RefSeq" id="WP_208315576.1">
    <property type="nucleotide sequence ID" value="NZ_JAELYA010000007.1"/>
</dbReference>
<feature type="compositionally biased region" description="Basic and acidic residues" evidence="1">
    <location>
        <begin position="50"/>
        <end position="67"/>
    </location>
</feature>
<dbReference type="Proteomes" id="UP000669060">
    <property type="component" value="Unassembled WGS sequence"/>
</dbReference>
<name>A0ABS3TXB3_9PSED</name>
<gene>
    <name evidence="2" type="ORF">JFY56_18890</name>
</gene>
<proteinExistence type="predicted"/>
<dbReference type="EMBL" id="JAELYA010000007">
    <property type="protein sequence ID" value="MBO3277290.1"/>
    <property type="molecule type" value="Genomic_DNA"/>
</dbReference>
<evidence type="ECO:0008006" key="4">
    <source>
        <dbReference type="Google" id="ProtNLM"/>
    </source>
</evidence>
<comment type="caution">
    <text evidence="2">The sequence shown here is derived from an EMBL/GenBank/DDBJ whole genome shotgun (WGS) entry which is preliminary data.</text>
</comment>
<keyword evidence="3" id="KW-1185">Reference proteome</keyword>
<feature type="compositionally biased region" description="Basic and acidic residues" evidence="1">
    <location>
        <begin position="24"/>
        <end position="34"/>
    </location>
</feature>
<evidence type="ECO:0000313" key="2">
    <source>
        <dbReference type="EMBL" id="MBO3277290.1"/>
    </source>
</evidence>
<evidence type="ECO:0000256" key="1">
    <source>
        <dbReference type="SAM" id="MobiDB-lite"/>
    </source>
</evidence>
<accession>A0ABS3TXB3</accession>
<organism evidence="2 3">
    <name type="scientific">Pseudomonas schmalbachii</name>
    <dbReference type="NCBI Taxonomy" id="2816993"/>
    <lineage>
        <taxon>Bacteria</taxon>
        <taxon>Pseudomonadati</taxon>
        <taxon>Pseudomonadota</taxon>
        <taxon>Gammaproteobacteria</taxon>
        <taxon>Pseudomonadales</taxon>
        <taxon>Pseudomonadaceae</taxon>
        <taxon>Pseudomonas</taxon>
    </lineage>
</organism>
<protein>
    <recommendedName>
        <fullName evidence="4">Lipoprotein</fullName>
    </recommendedName>
</protein>
<sequence length="67" mass="8345">MRRILAAILLFLPLTGCVVHEHDHYRDRDRDRGWRGGQHYHRSAPPPGYYKRDRDRDWDRGRNYRWR</sequence>
<reference evidence="2 3" key="1">
    <citation type="submission" date="2020-12" db="EMBL/GenBank/DDBJ databases">
        <title>Pseudomonas schmalbachii sp. nov. isolated from millipede gut.</title>
        <authorList>
            <person name="Shelomi M."/>
        </authorList>
    </citation>
    <scope>NUCLEOTIDE SEQUENCE [LARGE SCALE GENOMIC DNA]</scope>
    <source>
        <strain evidence="2 3">Milli4</strain>
    </source>
</reference>